<evidence type="ECO:0000256" key="1">
    <source>
        <dbReference type="ARBA" id="ARBA00002343"/>
    </source>
</evidence>
<comment type="subcellular location">
    <subcellularLocation>
        <location evidence="2">Cytoplasm</location>
    </subcellularLocation>
</comment>
<protein>
    <recommendedName>
        <fullName evidence="14">Negative regulation of gluconeogenesis</fullName>
    </recommendedName>
</protein>
<keyword evidence="5" id="KW-0479">Metal-binding</keyword>
<dbReference type="SMART" id="SM00667">
    <property type="entry name" value="LisH"/>
    <property type="match status" value="1"/>
</dbReference>
<sequence length="443" mass="50119">MADFDKTNRENHLLLDTHVPVPDPPSSYHLATTPDLADTPCSSLQQDHPLLRIPLELLRKNFRSAHFELEKDKKNVVETLKETATRAVNNEPPPTEDVLKSLDAIIARMRGVKRKLAASADEEQRLYRHETARVRHLAEIYAMHTTDDVKYEVWSRTRLDRMLVDYMLRQGYGDSAQSLARERGIEDLVDVKTFEQMAQIRDSLRNGSVTEALAWCTAGDTKKELRKMDSNLEFMLRYQQYIELVRPYTPAKLSEAIKHAQRFLHPYRETHAAEVRQACGLLAVPPHRAASYPAYAALYAPQRWEALAELFVATHNRLLSLPSIPLLHLALTSGLSALKTPACHSAEGAHRQSAEGRANVASLASVCPVCSRELNDLARSVPYAHHTTSHVEHDLVLLPNGRAYGRERLDDYARKAGLLDGQVKDLRTGEVFSEERLKKVYIT</sequence>
<dbReference type="InterPro" id="IPR006594">
    <property type="entry name" value="LisH"/>
</dbReference>
<evidence type="ECO:0000313" key="12">
    <source>
        <dbReference type="EMBL" id="KAI1867056.1"/>
    </source>
</evidence>
<evidence type="ECO:0000256" key="7">
    <source>
        <dbReference type="ARBA" id="ARBA00022833"/>
    </source>
</evidence>
<organism evidence="12 13">
    <name type="scientific">Neoarthrinium moseri</name>
    <dbReference type="NCBI Taxonomy" id="1658444"/>
    <lineage>
        <taxon>Eukaryota</taxon>
        <taxon>Fungi</taxon>
        <taxon>Dikarya</taxon>
        <taxon>Ascomycota</taxon>
        <taxon>Pezizomycotina</taxon>
        <taxon>Sordariomycetes</taxon>
        <taxon>Xylariomycetidae</taxon>
        <taxon>Amphisphaeriales</taxon>
        <taxon>Apiosporaceae</taxon>
        <taxon>Neoarthrinium</taxon>
    </lineage>
</organism>
<evidence type="ECO:0000256" key="4">
    <source>
        <dbReference type="ARBA" id="ARBA00022490"/>
    </source>
</evidence>
<evidence type="ECO:0000256" key="2">
    <source>
        <dbReference type="ARBA" id="ARBA00004496"/>
    </source>
</evidence>
<dbReference type="GO" id="GO:0005634">
    <property type="term" value="C:nucleus"/>
    <property type="evidence" value="ECO:0007669"/>
    <property type="project" value="TreeGrafter"/>
</dbReference>
<dbReference type="GO" id="GO:0008270">
    <property type="term" value="F:zinc ion binding"/>
    <property type="evidence" value="ECO:0007669"/>
    <property type="project" value="UniProtKB-KW"/>
</dbReference>
<dbReference type="InterPro" id="IPR044063">
    <property type="entry name" value="ZF_RING_GID"/>
</dbReference>
<dbReference type="AlphaFoldDB" id="A0A9P9WJV3"/>
<dbReference type="SMART" id="SM00668">
    <property type="entry name" value="CTLH"/>
    <property type="match status" value="1"/>
</dbReference>
<evidence type="ECO:0000256" key="5">
    <source>
        <dbReference type="ARBA" id="ARBA00022723"/>
    </source>
</evidence>
<dbReference type="InterPro" id="IPR024964">
    <property type="entry name" value="CTLH/CRA"/>
</dbReference>
<reference evidence="12" key="1">
    <citation type="submission" date="2021-03" db="EMBL/GenBank/DDBJ databases">
        <title>Revisited historic fungal species revealed as producer of novel bioactive compounds through whole genome sequencing and comparative genomics.</title>
        <authorList>
            <person name="Vignolle G.A."/>
            <person name="Hochenegger N."/>
            <person name="Mach R.L."/>
            <person name="Mach-Aigner A.R."/>
            <person name="Javad Rahimi M."/>
            <person name="Salim K.A."/>
            <person name="Chan C.M."/>
            <person name="Lim L.B.L."/>
            <person name="Cai F."/>
            <person name="Druzhinina I.S."/>
            <person name="U'Ren J.M."/>
            <person name="Derntl C."/>
        </authorList>
    </citation>
    <scope>NUCLEOTIDE SEQUENCE</scope>
    <source>
        <strain evidence="12">TUCIM 5799</strain>
    </source>
</reference>
<comment type="function">
    <text evidence="1">Involved in the proteasome-dependent degradation of fructose-1,6-bisphosphatase.</text>
</comment>
<dbReference type="PROSITE" id="PS51867">
    <property type="entry name" value="ZF_RING_GID"/>
    <property type="match status" value="1"/>
</dbReference>
<feature type="region of interest" description="Disordered" evidence="9">
    <location>
        <begin position="1"/>
        <end position="24"/>
    </location>
</feature>
<comment type="caution">
    <text evidence="12">The sequence shown here is derived from an EMBL/GenBank/DDBJ whole genome shotgun (WGS) entry which is preliminary data.</text>
</comment>
<dbReference type="OrthoDB" id="1933455at2759"/>
<dbReference type="GO" id="GO:0034657">
    <property type="term" value="C:GID complex"/>
    <property type="evidence" value="ECO:0007669"/>
    <property type="project" value="TreeGrafter"/>
</dbReference>
<evidence type="ECO:0000256" key="9">
    <source>
        <dbReference type="SAM" id="MobiDB-lite"/>
    </source>
</evidence>
<evidence type="ECO:0000256" key="3">
    <source>
        <dbReference type="ARBA" id="ARBA00010615"/>
    </source>
</evidence>
<dbReference type="GO" id="GO:0061630">
    <property type="term" value="F:ubiquitin protein ligase activity"/>
    <property type="evidence" value="ECO:0007669"/>
    <property type="project" value="InterPro"/>
</dbReference>
<dbReference type="SMART" id="SM00757">
    <property type="entry name" value="CRA"/>
    <property type="match status" value="1"/>
</dbReference>
<keyword evidence="6 8" id="KW-0863">Zinc-finger</keyword>
<accession>A0A9P9WJV3</accession>
<feature type="zinc finger region" description="RING-Gid-type" evidence="8">
    <location>
        <begin position="367"/>
        <end position="428"/>
    </location>
</feature>
<evidence type="ECO:0000259" key="10">
    <source>
        <dbReference type="PROSITE" id="PS50897"/>
    </source>
</evidence>
<gene>
    <name evidence="12" type="ORF">JX265_007632</name>
</gene>
<dbReference type="PANTHER" id="PTHR12170:SF2">
    <property type="entry name" value="E3 UBIQUITIN-PROTEIN TRANSFERASE MAEA"/>
    <property type="match status" value="1"/>
</dbReference>
<keyword evidence="4" id="KW-0963">Cytoplasm</keyword>
<dbReference type="GO" id="GO:0043161">
    <property type="term" value="P:proteasome-mediated ubiquitin-dependent protein catabolic process"/>
    <property type="evidence" value="ECO:0007669"/>
    <property type="project" value="InterPro"/>
</dbReference>
<evidence type="ECO:0000313" key="13">
    <source>
        <dbReference type="Proteomes" id="UP000829685"/>
    </source>
</evidence>
<keyword evidence="13" id="KW-1185">Reference proteome</keyword>
<feature type="domain" description="CTLH" evidence="10">
    <location>
        <begin position="193"/>
        <end position="252"/>
    </location>
</feature>
<evidence type="ECO:0008006" key="14">
    <source>
        <dbReference type="Google" id="ProtNLM"/>
    </source>
</evidence>
<dbReference type="PANTHER" id="PTHR12170">
    <property type="entry name" value="MACROPHAGE ERYTHROBLAST ATTACHER-RELATED"/>
    <property type="match status" value="1"/>
</dbReference>
<feature type="compositionally biased region" description="Basic and acidic residues" evidence="9">
    <location>
        <begin position="1"/>
        <end position="15"/>
    </location>
</feature>
<keyword evidence="7" id="KW-0862">Zinc</keyword>
<dbReference type="InterPro" id="IPR045098">
    <property type="entry name" value="Fyv10_fam"/>
</dbReference>
<dbReference type="PROSITE" id="PS50896">
    <property type="entry name" value="LISH"/>
    <property type="match status" value="1"/>
</dbReference>
<dbReference type="EMBL" id="JAFIMR010000019">
    <property type="protein sequence ID" value="KAI1867056.1"/>
    <property type="molecule type" value="Genomic_DNA"/>
</dbReference>
<dbReference type="PROSITE" id="PS50897">
    <property type="entry name" value="CTLH"/>
    <property type="match status" value="1"/>
</dbReference>
<dbReference type="Proteomes" id="UP000829685">
    <property type="component" value="Unassembled WGS sequence"/>
</dbReference>
<dbReference type="GO" id="GO:0005737">
    <property type="term" value="C:cytoplasm"/>
    <property type="evidence" value="ECO:0007669"/>
    <property type="project" value="UniProtKB-SubCell"/>
</dbReference>
<name>A0A9P9WJV3_9PEZI</name>
<comment type="similarity">
    <text evidence="3">Belongs to the FYV10 family.</text>
</comment>
<feature type="domain" description="RING-Gid-type" evidence="11">
    <location>
        <begin position="367"/>
        <end position="428"/>
    </location>
</feature>
<evidence type="ECO:0000256" key="6">
    <source>
        <dbReference type="ARBA" id="ARBA00022771"/>
    </source>
</evidence>
<dbReference type="InterPro" id="IPR006595">
    <property type="entry name" value="CTLH_C"/>
</dbReference>
<dbReference type="InterPro" id="IPR013144">
    <property type="entry name" value="CRA_dom"/>
</dbReference>
<evidence type="ECO:0000256" key="8">
    <source>
        <dbReference type="PROSITE-ProRule" id="PRU01215"/>
    </source>
</evidence>
<dbReference type="Pfam" id="PF10607">
    <property type="entry name" value="CTLH"/>
    <property type="match status" value="1"/>
</dbReference>
<evidence type="ECO:0000259" key="11">
    <source>
        <dbReference type="PROSITE" id="PS51867"/>
    </source>
</evidence>
<proteinExistence type="inferred from homology"/>